<dbReference type="CDD" id="cd16917">
    <property type="entry name" value="HATPase_UhpB-NarQ-NarX-like"/>
    <property type="match status" value="1"/>
</dbReference>
<reference evidence="6 7" key="1">
    <citation type="submission" date="2019-10" db="EMBL/GenBank/DDBJ databases">
        <title>Two novel species isolated from a subtropical stream in China.</title>
        <authorList>
            <person name="Lu H."/>
        </authorList>
    </citation>
    <scope>NUCLEOTIDE SEQUENCE [LARGE SCALE GENOMIC DNA]</scope>
    <source>
        <strain evidence="6 7">FT29W</strain>
    </source>
</reference>
<evidence type="ECO:0000256" key="4">
    <source>
        <dbReference type="SAM" id="SignalP"/>
    </source>
</evidence>
<dbReference type="Pfam" id="PF07730">
    <property type="entry name" value="HisKA_3"/>
    <property type="match status" value="1"/>
</dbReference>
<dbReference type="Gene3D" id="2.60.40.10">
    <property type="entry name" value="Immunoglobulins"/>
    <property type="match status" value="1"/>
</dbReference>
<organism evidence="6 7">
    <name type="scientific">Rugamonas aquatica</name>
    <dbReference type="NCBI Taxonomy" id="2743357"/>
    <lineage>
        <taxon>Bacteria</taxon>
        <taxon>Pseudomonadati</taxon>
        <taxon>Pseudomonadota</taxon>
        <taxon>Betaproteobacteria</taxon>
        <taxon>Burkholderiales</taxon>
        <taxon>Oxalobacteraceae</taxon>
        <taxon>Telluria group</taxon>
        <taxon>Rugamonas</taxon>
    </lineage>
</organism>
<keyword evidence="4" id="KW-0732">Signal</keyword>
<dbReference type="GO" id="GO:0000155">
    <property type="term" value="F:phosphorelay sensor kinase activity"/>
    <property type="evidence" value="ECO:0007669"/>
    <property type="project" value="InterPro"/>
</dbReference>
<dbReference type="SUPFAM" id="SSF55874">
    <property type="entry name" value="ATPase domain of HSP90 chaperone/DNA topoisomerase II/histidine kinase"/>
    <property type="match status" value="1"/>
</dbReference>
<dbReference type="RefSeq" id="WP_152838877.1">
    <property type="nucleotide sequence ID" value="NZ_WHUG01000005.1"/>
</dbReference>
<name>A0A6A7N3B2_9BURK</name>
<dbReference type="InterPro" id="IPR050482">
    <property type="entry name" value="Sensor_HK_TwoCompSys"/>
</dbReference>
<evidence type="ECO:0000259" key="5">
    <source>
        <dbReference type="SMART" id="SM00387"/>
    </source>
</evidence>
<keyword evidence="1" id="KW-0808">Transferase</keyword>
<dbReference type="EMBL" id="WHUG01000005">
    <property type="protein sequence ID" value="MQA39604.1"/>
    <property type="molecule type" value="Genomic_DNA"/>
</dbReference>
<sequence length="991" mass="107983">MPVQLRSIARAGAIALLALAACTHAIAADLPYWRTGLLQTGWGKKDGAPSSVYSMTQDSAGVLWFAARDGLYHFDGARFERADRVDGNPLLSPVTLCVDAYGDALWVGYQFGGVSVFEHGKARHYREAQGVPAGSIHHFGRTPKGAMWFSSSQGMHWLDGERWRQAGPQDGLPEGQTSAFNVLPDGSLLVYFPDGIYRSEPESHRFRRVLEQPGVEGGELRPDGTLVINSQLHGMQLFDPAKGTVAPFALHNGQLPMQGFAIDRRGALWVSIGNGVQLLDRDQRPQKTFTPAQGLVGKGFSSMLDDREGNMWLATEAGINRIRETRLTAIDLPVGMDAPSVVAGSDGMVWINNLKTQGAFDLPTFSLAADGTRTTTAIKKVSATYRHTDGTIWFATDKALWRRQGAQLQSWQRPADLGDKDTQAMTMDAQGTLWLSIIGKGIYGFRDGAWLARNGRSDLPKRTAVSLMTDAGGGVWFGYTENNLALLDHDKIRQFGAADGLEVGNILVMSRRGERLWVGGERGLAWFDGKRFATLHDADGKGFHGVSGIVETKDGELWLHDADGLVRIDAKALTGLRSGAAGLPAERFNYLDGHDGTPSQVRPVPTLVQATDGRLWYYTDSSVGWIDPAHIERNRRAPLAWVTALKTAQGSYLPGQGIALPPHTDNLEVDFTAAALSIPERTRFRFRLTGLDTAWRAAGSARQAFYTNLGPGDYRFEVVAANEDGVWSNTAGSIVFSIAPSPTQTIWFKLACGAAALAALYMLYRWRMAAATARIGERLRERALERERIARTLHDTFLQSLQGLMLRFDLIKKALPAADPAQQQIDKALQAADDVINEGRRQVLDLRVTNDYRGDLGAALADFGRETAQQHGVAFSLNTSGVPRPLAAMVQDEVFAIGREALFNAFRHAGGSEVAVDLDYSARAFGMTVRDNGKGVDQDVLAAGQRPGHWGLIGMRERAERIGGTLALDCSPTSGTRVCLRMPSHSAYASK</sequence>
<gene>
    <name evidence="6" type="ORF">GEV02_15735</name>
</gene>
<dbReference type="PROSITE" id="PS51257">
    <property type="entry name" value="PROKAR_LIPOPROTEIN"/>
    <property type="match status" value="1"/>
</dbReference>
<dbReference type="PANTHER" id="PTHR24421">
    <property type="entry name" value="NITRATE/NITRITE SENSOR PROTEIN NARX-RELATED"/>
    <property type="match status" value="1"/>
</dbReference>
<evidence type="ECO:0000256" key="3">
    <source>
        <dbReference type="ARBA" id="ARBA00023012"/>
    </source>
</evidence>
<dbReference type="SMART" id="SM00387">
    <property type="entry name" value="HATPase_c"/>
    <property type="match status" value="1"/>
</dbReference>
<dbReference type="Gene3D" id="2.130.10.10">
    <property type="entry name" value="YVTN repeat-like/Quinoprotein amine dehydrogenase"/>
    <property type="match status" value="3"/>
</dbReference>
<proteinExistence type="predicted"/>
<dbReference type="InterPro" id="IPR011123">
    <property type="entry name" value="Y_Y_Y"/>
</dbReference>
<dbReference type="Pfam" id="PF07495">
    <property type="entry name" value="Y_Y_Y"/>
    <property type="match status" value="1"/>
</dbReference>
<evidence type="ECO:0000256" key="1">
    <source>
        <dbReference type="ARBA" id="ARBA00022679"/>
    </source>
</evidence>
<dbReference type="Pfam" id="PF02518">
    <property type="entry name" value="HATPase_c"/>
    <property type="match status" value="1"/>
</dbReference>
<dbReference type="Gene3D" id="1.20.5.1930">
    <property type="match status" value="1"/>
</dbReference>
<dbReference type="GO" id="GO:0016020">
    <property type="term" value="C:membrane"/>
    <property type="evidence" value="ECO:0007669"/>
    <property type="project" value="InterPro"/>
</dbReference>
<dbReference type="GO" id="GO:0046983">
    <property type="term" value="F:protein dimerization activity"/>
    <property type="evidence" value="ECO:0007669"/>
    <property type="project" value="InterPro"/>
</dbReference>
<evidence type="ECO:0000256" key="2">
    <source>
        <dbReference type="ARBA" id="ARBA00022777"/>
    </source>
</evidence>
<dbReference type="InterPro" id="IPR015943">
    <property type="entry name" value="WD40/YVTN_repeat-like_dom_sf"/>
</dbReference>
<keyword evidence="2" id="KW-0418">Kinase</keyword>
<dbReference type="Proteomes" id="UP000440498">
    <property type="component" value="Unassembled WGS sequence"/>
</dbReference>
<dbReference type="SUPFAM" id="SSF63829">
    <property type="entry name" value="Calcium-dependent phosphotriesterase"/>
    <property type="match status" value="2"/>
</dbReference>
<dbReference type="AlphaFoldDB" id="A0A6A7N3B2"/>
<evidence type="ECO:0000313" key="6">
    <source>
        <dbReference type="EMBL" id="MQA39604.1"/>
    </source>
</evidence>
<dbReference type="InterPro" id="IPR036890">
    <property type="entry name" value="HATPase_C_sf"/>
</dbReference>
<keyword evidence="7" id="KW-1185">Reference proteome</keyword>
<protein>
    <recommendedName>
        <fullName evidence="5">Histidine kinase/HSP90-like ATPase domain-containing protein</fullName>
    </recommendedName>
</protein>
<dbReference type="InterPro" id="IPR003594">
    <property type="entry name" value="HATPase_dom"/>
</dbReference>
<evidence type="ECO:0000313" key="7">
    <source>
        <dbReference type="Proteomes" id="UP000440498"/>
    </source>
</evidence>
<dbReference type="Gene3D" id="3.30.565.10">
    <property type="entry name" value="Histidine kinase-like ATPase, C-terminal domain"/>
    <property type="match status" value="1"/>
</dbReference>
<feature type="domain" description="Histidine kinase/HSP90-like ATPase" evidence="5">
    <location>
        <begin position="889"/>
        <end position="986"/>
    </location>
</feature>
<dbReference type="PANTHER" id="PTHR24421:SF62">
    <property type="entry name" value="SENSORY TRANSDUCTION HISTIDINE KINASE"/>
    <property type="match status" value="1"/>
</dbReference>
<feature type="chain" id="PRO_5025556378" description="Histidine kinase/HSP90-like ATPase domain-containing protein" evidence="4">
    <location>
        <begin position="28"/>
        <end position="991"/>
    </location>
</feature>
<dbReference type="InterPro" id="IPR011712">
    <property type="entry name" value="Sig_transdc_His_kin_sub3_dim/P"/>
</dbReference>
<keyword evidence="3" id="KW-0902">Two-component regulatory system</keyword>
<dbReference type="InterPro" id="IPR013783">
    <property type="entry name" value="Ig-like_fold"/>
</dbReference>
<comment type="caution">
    <text evidence="6">The sequence shown here is derived from an EMBL/GenBank/DDBJ whole genome shotgun (WGS) entry which is preliminary data.</text>
</comment>
<feature type="signal peptide" evidence="4">
    <location>
        <begin position="1"/>
        <end position="27"/>
    </location>
</feature>
<accession>A0A6A7N3B2</accession>